<reference evidence="2 3" key="1">
    <citation type="submission" date="2019-12" db="EMBL/GenBank/DDBJ databases">
        <title>Hybrid Genome Assemblies of two High G+C Isolates from Undergraduate Microbiology Courses.</title>
        <authorList>
            <person name="Ne Ville C.J."/>
            <person name="Enright D."/>
            <person name="Hernandez I."/>
            <person name="Dodsworth J."/>
            <person name="Orwin P.M."/>
        </authorList>
    </citation>
    <scope>NUCLEOTIDE SEQUENCE [LARGE SCALE GENOMIC DNA]</scope>
    <source>
        <strain evidence="2 3">CSUSB</strain>
    </source>
</reference>
<dbReference type="PANTHER" id="PTHR43747">
    <property type="entry name" value="FAD-BINDING PROTEIN"/>
    <property type="match status" value="1"/>
</dbReference>
<gene>
    <name evidence="2" type="ORF">GOQ09_01325</name>
</gene>
<organism evidence="2 3">
    <name type="scientific">Variovorax paradoxus</name>
    <dbReference type="NCBI Taxonomy" id="34073"/>
    <lineage>
        <taxon>Bacteria</taxon>
        <taxon>Pseudomonadati</taxon>
        <taxon>Pseudomonadota</taxon>
        <taxon>Betaproteobacteria</taxon>
        <taxon>Burkholderiales</taxon>
        <taxon>Comamonadaceae</taxon>
        <taxon>Variovorax</taxon>
    </lineage>
</organism>
<evidence type="ECO:0000259" key="1">
    <source>
        <dbReference type="Pfam" id="PF01494"/>
    </source>
</evidence>
<dbReference type="EMBL" id="CP046622">
    <property type="protein sequence ID" value="QGW80313.1"/>
    <property type="molecule type" value="Genomic_DNA"/>
</dbReference>
<dbReference type="InterPro" id="IPR050816">
    <property type="entry name" value="Flavin-dep_Halogenase_NPB"/>
</dbReference>
<dbReference type="Gene3D" id="3.50.50.60">
    <property type="entry name" value="FAD/NAD(P)-binding domain"/>
    <property type="match status" value="1"/>
</dbReference>
<dbReference type="Pfam" id="PF01494">
    <property type="entry name" value="FAD_binding_3"/>
    <property type="match status" value="1"/>
</dbReference>
<accession>A0A6I6H0H3</accession>
<name>A0A6I6H0H3_VARPD</name>
<dbReference type="AlphaFoldDB" id="A0A6I6H0H3"/>
<dbReference type="SUPFAM" id="SSF51905">
    <property type="entry name" value="FAD/NAD(P)-binding domain"/>
    <property type="match status" value="1"/>
</dbReference>
<dbReference type="PANTHER" id="PTHR43747:SF1">
    <property type="entry name" value="SLR1998 PROTEIN"/>
    <property type="match status" value="1"/>
</dbReference>
<protein>
    <submittedName>
        <fullName evidence="2">NAD(P)-binding protein</fullName>
    </submittedName>
</protein>
<feature type="domain" description="FAD-binding" evidence="1">
    <location>
        <begin position="8"/>
        <end position="209"/>
    </location>
</feature>
<dbReference type="OrthoDB" id="103324at2"/>
<dbReference type="InterPro" id="IPR002938">
    <property type="entry name" value="FAD-bd"/>
</dbReference>
<dbReference type="Proteomes" id="UP000425817">
    <property type="component" value="Chromosome"/>
</dbReference>
<evidence type="ECO:0000313" key="2">
    <source>
        <dbReference type="EMBL" id="QGW80313.1"/>
    </source>
</evidence>
<dbReference type="GO" id="GO:0071949">
    <property type="term" value="F:FAD binding"/>
    <property type="evidence" value="ECO:0007669"/>
    <property type="project" value="InterPro"/>
</dbReference>
<proteinExistence type="predicted"/>
<sequence length="568" mass="63993">MTGTAHTCDAVIMGGGLAGLTLALQLKQRFEDIEVLVLERRKHPVPHAAHKVGESSVEIGAHYFDTVLGLKPHMDSAQLRKFGFRFFFSEGRRDIDQVTEIGASRYLAVPSYQIDRGIFENYLAQEAVRRGVRFDDAALVRRVELASDAKAAHRVEWSHGDQTHSAEARWIIDACGRAGLLKRKLGLAEPNAHDVNAVWFRIGERVAIDDWSDNADWQARCDPRARWLSTNHLCGAGYWAWLIPLASGSHSVGIVADPKLHPLGTFDTFEKAMQWFATYQPRLYEALDGKRHLLQDFAFLKHFSHGCKQVFSGQRWALTGEAGLFLDPFYSPGSDFIAMSNTYITDLVAHDRAGRSVEARAQLYDQIYQSFYESTLALYQDQYPLFGDPEVLPVKVIWDYAYYWGVLSQIFFQQRLTDLMLLGSLKEELQHCQRLNLAVQQLLRAWSAASARRNAPVLLDQAAMPWFAELNRSLKDPRLDDAGFKARIRASTAQLRQLAREILERARADNTDLGDCALPSILEENMSSPPASAESGAMLFAALPVDYREPRLPNFTERSSPVAPRARP</sequence>
<dbReference type="InterPro" id="IPR036188">
    <property type="entry name" value="FAD/NAD-bd_sf"/>
</dbReference>
<dbReference type="RefSeq" id="WP_157611424.1">
    <property type="nucleotide sequence ID" value="NZ_CP046622.1"/>
</dbReference>
<evidence type="ECO:0000313" key="3">
    <source>
        <dbReference type="Proteomes" id="UP000425817"/>
    </source>
</evidence>